<name>A0AAN9AJY1_9CAEN</name>
<organism evidence="2 3">
    <name type="scientific">Littorina saxatilis</name>
    <dbReference type="NCBI Taxonomy" id="31220"/>
    <lineage>
        <taxon>Eukaryota</taxon>
        <taxon>Metazoa</taxon>
        <taxon>Spiralia</taxon>
        <taxon>Lophotrochozoa</taxon>
        <taxon>Mollusca</taxon>
        <taxon>Gastropoda</taxon>
        <taxon>Caenogastropoda</taxon>
        <taxon>Littorinimorpha</taxon>
        <taxon>Littorinoidea</taxon>
        <taxon>Littorinidae</taxon>
        <taxon>Littorina</taxon>
    </lineage>
</organism>
<evidence type="ECO:0000259" key="1">
    <source>
        <dbReference type="PROSITE" id="PS51065"/>
    </source>
</evidence>
<evidence type="ECO:0000313" key="2">
    <source>
        <dbReference type="EMBL" id="KAK7088348.1"/>
    </source>
</evidence>
<dbReference type="PANTHER" id="PTHR12429">
    <property type="entry name" value="NEURALIZED"/>
    <property type="match status" value="1"/>
</dbReference>
<dbReference type="EMBL" id="JBAMIC010004070">
    <property type="protein sequence ID" value="KAK7088348.1"/>
    <property type="molecule type" value="Genomic_DNA"/>
</dbReference>
<dbReference type="PROSITE" id="PS51065">
    <property type="entry name" value="NHR"/>
    <property type="match status" value="1"/>
</dbReference>
<feature type="domain" description="NHR" evidence="1">
    <location>
        <begin position="5"/>
        <end position="166"/>
    </location>
</feature>
<protein>
    <recommendedName>
        <fullName evidence="1">NHR domain-containing protein</fullName>
    </recommendedName>
</protein>
<accession>A0AAN9AJY1</accession>
<dbReference type="PANTHER" id="PTHR12429:SF8">
    <property type="entry name" value="NEURALIZED-LIKE PROTEIN 2"/>
    <property type="match status" value="1"/>
</dbReference>
<dbReference type="AlphaFoldDB" id="A0AAN9AJY1"/>
<proteinExistence type="predicted"/>
<dbReference type="Pfam" id="PF07177">
    <property type="entry name" value="Neuralized"/>
    <property type="match status" value="1"/>
</dbReference>
<sequence length="176" mass="19811">MLYKAKTWQFIKGENIVLSNENRTAEKARGHTAIVLSSSPMEENMLYEVQIDTTKGKSSDFFPCGVVKSPPYTLKIPITALDGWTDAVVFSYTVFQLGSEKDHGIADRLRNLKEGTRVGFVRDAGGCIHLYIDGGKQGIYARNVPKDCYVFFELLHIYQQVTALPMTVAKKALRKW</sequence>
<gene>
    <name evidence="2" type="ORF">V1264_022276</name>
</gene>
<dbReference type="Proteomes" id="UP001374579">
    <property type="component" value="Unassembled WGS sequence"/>
</dbReference>
<dbReference type="InterPro" id="IPR006573">
    <property type="entry name" value="NHR_dom"/>
</dbReference>
<dbReference type="InterPro" id="IPR043136">
    <property type="entry name" value="B30.2/SPRY_sf"/>
</dbReference>
<keyword evidence="3" id="KW-1185">Reference proteome</keyword>
<comment type="caution">
    <text evidence="2">The sequence shown here is derived from an EMBL/GenBank/DDBJ whole genome shotgun (WGS) entry which is preliminary data.</text>
</comment>
<dbReference type="Gene3D" id="2.60.120.920">
    <property type="match status" value="1"/>
</dbReference>
<evidence type="ECO:0000313" key="3">
    <source>
        <dbReference type="Proteomes" id="UP001374579"/>
    </source>
</evidence>
<reference evidence="2 3" key="1">
    <citation type="submission" date="2024-02" db="EMBL/GenBank/DDBJ databases">
        <title>Chromosome-scale genome assembly of the rough periwinkle Littorina saxatilis.</title>
        <authorList>
            <person name="De Jode A."/>
            <person name="Faria R."/>
            <person name="Formenti G."/>
            <person name="Sims Y."/>
            <person name="Smith T.P."/>
            <person name="Tracey A."/>
            <person name="Wood J.M.D."/>
            <person name="Zagrodzka Z.B."/>
            <person name="Johannesson K."/>
            <person name="Butlin R.K."/>
            <person name="Leder E.H."/>
        </authorList>
    </citation>
    <scope>NUCLEOTIDE SEQUENCE [LARGE SCALE GENOMIC DNA]</scope>
    <source>
        <strain evidence="2">Snail1</strain>
        <tissue evidence="2">Muscle</tissue>
    </source>
</reference>
<dbReference type="InterPro" id="IPR037962">
    <property type="entry name" value="Neuralized"/>
</dbReference>